<dbReference type="SUPFAM" id="SSF46579">
    <property type="entry name" value="Prefoldin"/>
    <property type="match status" value="1"/>
</dbReference>
<sequence length="174" mass="17968">MATRSRASAPARPSDGRAATAAAAAGALAPAEARQKIVEYEAFLRDKLQPDLAAALAALDGAHAELADALALRAQLSAIGELGARPLKMRVNLGNDFFAHALVPDTASVCVHVGLGFFAELRAGEALAFVDAKEARLNVRIGELSGRAGTIRAHVQVLLDAIAQLSGNRLAAGR</sequence>
<dbReference type="OrthoDB" id="433124at2759"/>
<dbReference type="EMBL" id="JAGTXO010000059">
    <property type="protein sequence ID" value="KAG8457990.1"/>
    <property type="molecule type" value="Genomic_DNA"/>
</dbReference>
<reference evidence="1" key="1">
    <citation type="submission" date="2021-05" db="EMBL/GenBank/DDBJ databases">
        <title>The genome of the haptophyte Pavlova lutheri (Diacronema luteri, Pavlovales) - a model for lipid biosynthesis in eukaryotic algae.</title>
        <authorList>
            <person name="Hulatt C.J."/>
            <person name="Posewitz M.C."/>
        </authorList>
    </citation>
    <scope>NUCLEOTIDE SEQUENCE</scope>
    <source>
        <strain evidence="1">NIVA-4/92</strain>
    </source>
</reference>
<evidence type="ECO:0000313" key="1">
    <source>
        <dbReference type="EMBL" id="KAG8457990.1"/>
    </source>
</evidence>
<dbReference type="Pfam" id="PF02996">
    <property type="entry name" value="Prefoldin"/>
    <property type="match status" value="1"/>
</dbReference>
<dbReference type="OMA" id="HMPDGYK"/>
<name>A0A8J5XC53_DIALT</name>
<dbReference type="Proteomes" id="UP000751190">
    <property type="component" value="Unassembled WGS sequence"/>
</dbReference>
<keyword evidence="2" id="KW-1185">Reference proteome</keyword>
<evidence type="ECO:0008006" key="3">
    <source>
        <dbReference type="Google" id="ProtNLM"/>
    </source>
</evidence>
<dbReference type="CDD" id="cd23158">
    <property type="entry name" value="Prefoldin_UXT"/>
    <property type="match status" value="1"/>
</dbReference>
<protein>
    <recommendedName>
        <fullName evidence="3">Protein UXT</fullName>
    </recommendedName>
</protein>
<organism evidence="1 2">
    <name type="scientific">Diacronema lutheri</name>
    <name type="common">Unicellular marine alga</name>
    <name type="synonym">Monochrysis lutheri</name>
    <dbReference type="NCBI Taxonomy" id="2081491"/>
    <lineage>
        <taxon>Eukaryota</taxon>
        <taxon>Haptista</taxon>
        <taxon>Haptophyta</taxon>
        <taxon>Pavlovophyceae</taxon>
        <taxon>Pavlovales</taxon>
        <taxon>Pavlovaceae</taxon>
        <taxon>Diacronema</taxon>
    </lineage>
</organism>
<gene>
    <name evidence="1" type="ORF">KFE25_012661</name>
</gene>
<dbReference type="AlphaFoldDB" id="A0A8J5XC53"/>
<accession>A0A8J5XC53</accession>
<evidence type="ECO:0000313" key="2">
    <source>
        <dbReference type="Proteomes" id="UP000751190"/>
    </source>
</evidence>
<dbReference type="InterPro" id="IPR004127">
    <property type="entry name" value="Prefoldin_subunit_alpha"/>
</dbReference>
<dbReference type="InterPro" id="IPR009053">
    <property type="entry name" value="Prefoldin"/>
</dbReference>
<comment type="caution">
    <text evidence="1">The sequence shown here is derived from an EMBL/GenBank/DDBJ whole genome shotgun (WGS) entry which is preliminary data.</text>
</comment>
<dbReference type="Gene3D" id="1.10.287.370">
    <property type="match status" value="1"/>
</dbReference>
<proteinExistence type="predicted"/>